<feature type="signal peptide" evidence="2">
    <location>
        <begin position="1"/>
        <end position="21"/>
    </location>
</feature>
<dbReference type="AlphaFoldDB" id="A0A9W8GG85"/>
<feature type="region of interest" description="Disordered" evidence="1">
    <location>
        <begin position="51"/>
        <end position="150"/>
    </location>
</feature>
<gene>
    <name evidence="3" type="ORF">IWW39_004940</name>
</gene>
<evidence type="ECO:0000256" key="2">
    <source>
        <dbReference type="SAM" id="SignalP"/>
    </source>
</evidence>
<sequence>MKLLSPVLLLTVALVAAGAHASDAIQKRDIFDDLNQGVQNAVDNIAGALNIGHAEDGDDNESTTTPSTTSTTSSTSTPPQPSSQSVRPTSSVASSATTTTTTTSNKTTSSAKSTATDTEDDDKKSTTSKTTASSSSSPSPTPTGEACTGNGKRCPTIGESTYQQCTNKVWTNQKCGNSLVCGHDVDGAVACMSKDQATVVYDKCTGDAKRCHATEDTKYQQCNGKFWETFTCDQSSKCSLDSNKNVICGSSGGDGGASSVTYSLVKPQPFVPESTAPLSARLTVGAIAVALVAAALGMPSLGF</sequence>
<dbReference type="OrthoDB" id="5582879at2759"/>
<keyword evidence="2" id="KW-0732">Signal</keyword>
<dbReference type="Proteomes" id="UP001151516">
    <property type="component" value="Unassembled WGS sequence"/>
</dbReference>
<protein>
    <submittedName>
        <fullName evidence="3">Uncharacterized protein</fullName>
    </submittedName>
</protein>
<feature type="compositionally biased region" description="Low complexity" evidence="1">
    <location>
        <begin position="127"/>
        <end position="138"/>
    </location>
</feature>
<name>A0A9W8GG85_9FUNG</name>
<dbReference type="EMBL" id="JANBTX010000214">
    <property type="protein sequence ID" value="KAJ2684389.1"/>
    <property type="molecule type" value="Genomic_DNA"/>
</dbReference>
<keyword evidence="4" id="KW-1185">Reference proteome</keyword>
<organism evidence="3 4">
    <name type="scientific">Coemansia spiralis</name>
    <dbReference type="NCBI Taxonomy" id="417178"/>
    <lineage>
        <taxon>Eukaryota</taxon>
        <taxon>Fungi</taxon>
        <taxon>Fungi incertae sedis</taxon>
        <taxon>Zoopagomycota</taxon>
        <taxon>Kickxellomycotina</taxon>
        <taxon>Kickxellomycetes</taxon>
        <taxon>Kickxellales</taxon>
        <taxon>Kickxellaceae</taxon>
        <taxon>Coemansia</taxon>
    </lineage>
</organism>
<feature type="chain" id="PRO_5040861937" evidence="2">
    <location>
        <begin position="22"/>
        <end position="303"/>
    </location>
</feature>
<comment type="caution">
    <text evidence="3">The sequence shown here is derived from an EMBL/GenBank/DDBJ whole genome shotgun (WGS) entry which is preliminary data.</text>
</comment>
<accession>A0A9W8GG85</accession>
<evidence type="ECO:0000313" key="4">
    <source>
        <dbReference type="Proteomes" id="UP001151516"/>
    </source>
</evidence>
<evidence type="ECO:0000313" key="3">
    <source>
        <dbReference type="EMBL" id="KAJ2684389.1"/>
    </source>
</evidence>
<feature type="compositionally biased region" description="Low complexity" evidence="1">
    <location>
        <begin position="62"/>
        <end position="116"/>
    </location>
</feature>
<proteinExistence type="predicted"/>
<evidence type="ECO:0000256" key="1">
    <source>
        <dbReference type="SAM" id="MobiDB-lite"/>
    </source>
</evidence>
<reference evidence="3" key="1">
    <citation type="submission" date="2022-07" db="EMBL/GenBank/DDBJ databases">
        <title>Phylogenomic reconstructions and comparative analyses of Kickxellomycotina fungi.</title>
        <authorList>
            <person name="Reynolds N.K."/>
            <person name="Stajich J.E."/>
            <person name="Barry K."/>
            <person name="Grigoriev I.V."/>
            <person name="Crous P."/>
            <person name="Smith M.E."/>
        </authorList>
    </citation>
    <scope>NUCLEOTIDE SEQUENCE</scope>
    <source>
        <strain evidence="3">CBS 109367</strain>
    </source>
</reference>